<evidence type="ECO:0000259" key="1">
    <source>
        <dbReference type="Pfam" id="PF01609"/>
    </source>
</evidence>
<dbReference type="RefSeq" id="WP_249762921.1">
    <property type="nucleotide sequence ID" value="NZ_CAJUXY010000127.1"/>
</dbReference>
<dbReference type="InterPro" id="IPR047647">
    <property type="entry name" value="ISAs1_transpos"/>
</dbReference>
<dbReference type="InterPro" id="IPR051698">
    <property type="entry name" value="Transposase_11-like"/>
</dbReference>
<dbReference type="EMBL" id="CP097320">
    <property type="protein sequence ID" value="UQX10338.1"/>
    <property type="molecule type" value="Genomic_DNA"/>
</dbReference>
<sequence length="178" mass="18648">MGSRYCAPLLAALGVTGAVPCESTIRRCLQRLAADDLDALIGGWMWLHTHTAGGRRVIAFDGKTLRGARDAAGRLKHLLAGLCHTTGTVLAQLAVDGKTNEIPMLRTLLDGIDITGAVITADALHCQHQTAQAITARGGHYILTVLCRCWDYAESVGVRAESGCGAACLGSVPDRASA</sequence>
<proteinExistence type="predicted"/>
<dbReference type="Proteomes" id="UP001056610">
    <property type="component" value="Chromosome"/>
</dbReference>
<dbReference type="Pfam" id="PF01609">
    <property type="entry name" value="DDE_Tnp_1"/>
    <property type="match status" value="1"/>
</dbReference>
<feature type="domain" description="Transposase IS4-like" evidence="1">
    <location>
        <begin position="53"/>
        <end position="145"/>
    </location>
</feature>
<dbReference type="InterPro" id="IPR002559">
    <property type="entry name" value="Transposase_11"/>
</dbReference>
<dbReference type="PANTHER" id="PTHR30298">
    <property type="entry name" value="H REPEAT-ASSOCIATED PREDICTED TRANSPOSASE"/>
    <property type="match status" value="1"/>
</dbReference>
<dbReference type="PANTHER" id="PTHR30298:SF0">
    <property type="entry name" value="PROTEIN YBFL-RELATED"/>
    <property type="match status" value="1"/>
</dbReference>
<dbReference type="NCBIfam" id="NF033564">
    <property type="entry name" value="transpos_ISAs1"/>
    <property type="match status" value="1"/>
</dbReference>
<keyword evidence="3" id="KW-1185">Reference proteome</keyword>
<protein>
    <submittedName>
        <fullName evidence="2">ISAs1 family transposase</fullName>
    </submittedName>
</protein>
<accession>A0ABY4QKL7</accession>
<evidence type="ECO:0000313" key="3">
    <source>
        <dbReference type="Proteomes" id="UP001056610"/>
    </source>
</evidence>
<gene>
    <name evidence="2" type="ORF">M5I08_19750</name>
</gene>
<organism evidence="2 3">
    <name type="scientific">Candidatus Mycobacterium methanotrophicum</name>
    <dbReference type="NCBI Taxonomy" id="2943498"/>
    <lineage>
        <taxon>Bacteria</taxon>
        <taxon>Bacillati</taxon>
        <taxon>Actinomycetota</taxon>
        <taxon>Actinomycetes</taxon>
        <taxon>Mycobacteriales</taxon>
        <taxon>Mycobacteriaceae</taxon>
        <taxon>Mycobacterium</taxon>
    </lineage>
</organism>
<name>A0ABY4QKL7_9MYCO</name>
<reference evidence="2" key="1">
    <citation type="submission" date="2022-05" db="EMBL/GenBank/DDBJ databases">
        <title>A methanotrophic Mycobacterium dominates a cave microbial ecosystem.</title>
        <authorList>
            <person name="Van Spanning R.J.M."/>
            <person name="Guan Q."/>
            <person name="Melkonian C."/>
            <person name="Gallant J."/>
            <person name="Polerecky L."/>
            <person name="Flot J.-F."/>
            <person name="Brandt B.W."/>
            <person name="Braster M."/>
            <person name="Iturbe Espinoza P."/>
            <person name="Aerts J."/>
            <person name="Meima-Franke M."/>
            <person name="Piersma S.R."/>
            <person name="Bunduc C."/>
            <person name="Ummels R."/>
            <person name="Pain A."/>
            <person name="Fleming E.J."/>
            <person name="van der Wel N."/>
            <person name="Gherman V.D."/>
            <person name="Sarbu S.M."/>
            <person name="Bodelier P.L.E."/>
            <person name="Bitter W."/>
        </authorList>
    </citation>
    <scope>NUCLEOTIDE SEQUENCE</scope>
    <source>
        <strain evidence="2">Sulfur Cave</strain>
    </source>
</reference>
<evidence type="ECO:0000313" key="2">
    <source>
        <dbReference type="EMBL" id="UQX10338.1"/>
    </source>
</evidence>